<proteinExistence type="predicted"/>
<accession>A0AA88AVY8</accession>
<dbReference type="EMBL" id="BTGU01000031">
    <property type="protein sequence ID" value="GMN49656.1"/>
    <property type="molecule type" value="Genomic_DNA"/>
</dbReference>
<evidence type="ECO:0000313" key="1">
    <source>
        <dbReference type="EMBL" id="GMN49656.1"/>
    </source>
</evidence>
<name>A0AA88AVY8_FICCA</name>
<keyword evidence="2" id="KW-1185">Reference proteome</keyword>
<dbReference type="AlphaFoldDB" id="A0AA88AVY8"/>
<sequence>MKTRAWPAPDPMHGQDFSTRKMNRSGAIRLHLVTEKDTSLDWPPPTTPWLCTTVSNLPAILDARLWKDGTATVKCGMDTATEKFQVCMTSKLPRVVPTRTRSGLVHDLGTRSALRRWPGHYREWYQSKFPAIQFHSSAASTTVLTARLRWHSEEWRRSYASSIGPKEWLHDMGFQILSCRDVSPGYACSRRLVKEARARCLGIGYLEKSLGAIMANRSDLRSESVVDKLSFRYDMMRS</sequence>
<reference evidence="1" key="1">
    <citation type="submission" date="2023-07" db="EMBL/GenBank/DDBJ databases">
        <title>draft genome sequence of fig (Ficus carica).</title>
        <authorList>
            <person name="Takahashi T."/>
            <person name="Nishimura K."/>
        </authorList>
    </citation>
    <scope>NUCLEOTIDE SEQUENCE</scope>
</reference>
<organism evidence="1 2">
    <name type="scientific">Ficus carica</name>
    <name type="common">Common fig</name>
    <dbReference type="NCBI Taxonomy" id="3494"/>
    <lineage>
        <taxon>Eukaryota</taxon>
        <taxon>Viridiplantae</taxon>
        <taxon>Streptophyta</taxon>
        <taxon>Embryophyta</taxon>
        <taxon>Tracheophyta</taxon>
        <taxon>Spermatophyta</taxon>
        <taxon>Magnoliopsida</taxon>
        <taxon>eudicotyledons</taxon>
        <taxon>Gunneridae</taxon>
        <taxon>Pentapetalae</taxon>
        <taxon>rosids</taxon>
        <taxon>fabids</taxon>
        <taxon>Rosales</taxon>
        <taxon>Moraceae</taxon>
        <taxon>Ficeae</taxon>
        <taxon>Ficus</taxon>
    </lineage>
</organism>
<protein>
    <submittedName>
        <fullName evidence="1">Uncharacterized protein</fullName>
    </submittedName>
</protein>
<gene>
    <name evidence="1" type="ORF">TIFTF001_018828</name>
</gene>
<dbReference type="Proteomes" id="UP001187192">
    <property type="component" value="Unassembled WGS sequence"/>
</dbReference>
<evidence type="ECO:0000313" key="2">
    <source>
        <dbReference type="Proteomes" id="UP001187192"/>
    </source>
</evidence>
<comment type="caution">
    <text evidence="1">The sequence shown here is derived from an EMBL/GenBank/DDBJ whole genome shotgun (WGS) entry which is preliminary data.</text>
</comment>